<comment type="similarity">
    <text evidence="3">Belongs to the glycosyl hydrolase 24 family.</text>
</comment>
<evidence type="ECO:0000313" key="5">
    <source>
        <dbReference type="Proteomes" id="UP000292345"/>
    </source>
</evidence>
<dbReference type="GO" id="GO:0031640">
    <property type="term" value="P:killing of cells of another organism"/>
    <property type="evidence" value="ECO:0007669"/>
    <property type="project" value="UniProtKB-KW"/>
</dbReference>
<dbReference type="GO" id="GO:0042742">
    <property type="term" value="P:defense response to bacterium"/>
    <property type="evidence" value="ECO:0007669"/>
    <property type="project" value="UniProtKB-KW"/>
</dbReference>
<dbReference type="GO" id="GO:0003796">
    <property type="term" value="F:lysozyme activity"/>
    <property type="evidence" value="ECO:0007669"/>
    <property type="project" value="UniProtKB-EC"/>
</dbReference>
<dbReference type="InterPro" id="IPR002196">
    <property type="entry name" value="Glyco_hydro_24"/>
</dbReference>
<keyword evidence="2 3" id="KW-0081">Bacteriolytic enzyme</keyword>
<name>A0A4Q7EML4_9GAMM</name>
<evidence type="ECO:0000256" key="1">
    <source>
        <dbReference type="ARBA" id="ARBA00022529"/>
    </source>
</evidence>
<organism evidence="4 5">
    <name type="scientific">Pseudoalteromonas rubra</name>
    <dbReference type="NCBI Taxonomy" id="43658"/>
    <lineage>
        <taxon>Bacteria</taxon>
        <taxon>Pseudomonadati</taxon>
        <taxon>Pseudomonadota</taxon>
        <taxon>Gammaproteobacteria</taxon>
        <taxon>Alteromonadales</taxon>
        <taxon>Pseudoalteromonadaceae</taxon>
        <taxon>Pseudoalteromonas</taxon>
    </lineage>
</organism>
<accession>A0A4Q7EML4</accession>
<dbReference type="Pfam" id="PF00959">
    <property type="entry name" value="Phage_lysozyme"/>
    <property type="match status" value="1"/>
</dbReference>
<dbReference type="InterPro" id="IPR023347">
    <property type="entry name" value="Lysozyme_dom_sf"/>
</dbReference>
<dbReference type="GO" id="GO:0009253">
    <property type="term" value="P:peptidoglycan catabolic process"/>
    <property type="evidence" value="ECO:0007669"/>
    <property type="project" value="InterPro"/>
</dbReference>
<dbReference type="RefSeq" id="WP_130244014.1">
    <property type="nucleotide sequence ID" value="NZ_PPUZ01000004.1"/>
</dbReference>
<keyword evidence="1 3" id="KW-0929">Antimicrobial</keyword>
<dbReference type="EC" id="3.2.1.17" evidence="3"/>
<reference evidence="4 5" key="1">
    <citation type="submission" date="2018-01" db="EMBL/GenBank/DDBJ databases">
        <title>Co-occurrence of chitin degradation, pigmentation and bioactivity in marine Pseudoalteromonas.</title>
        <authorList>
            <person name="Paulsen S."/>
            <person name="Gram L."/>
            <person name="Machado H."/>
        </authorList>
    </citation>
    <scope>NUCLEOTIDE SEQUENCE [LARGE SCALE GENOMIC DNA]</scope>
    <source>
        <strain evidence="4 5">S1946</strain>
    </source>
</reference>
<dbReference type="InterPro" id="IPR023346">
    <property type="entry name" value="Lysozyme-like_dom_sf"/>
</dbReference>
<dbReference type="Gene3D" id="1.10.530.40">
    <property type="match status" value="1"/>
</dbReference>
<comment type="caution">
    <text evidence="4">The sequence shown here is derived from an EMBL/GenBank/DDBJ whole genome shotgun (WGS) entry which is preliminary data.</text>
</comment>
<gene>
    <name evidence="4" type="ORF">C3B51_02185</name>
</gene>
<proteinExistence type="inferred from homology"/>
<evidence type="ECO:0000256" key="3">
    <source>
        <dbReference type="RuleBase" id="RU003788"/>
    </source>
</evidence>
<dbReference type="SUPFAM" id="SSF53955">
    <property type="entry name" value="Lysozyme-like"/>
    <property type="match status" value="1"/>
</dbReference>
<comment type="catalytic activity">
    <reaction evidence="3">
        <text>Hydrolysis of (1-&gt;4)-beta-linkages between N-acetylmuramic acid and N-acetyl-D-glucosamine residues in a peptidoglycan and between N-acetyl-D-glucosamine residues in chitodextrins.</text>
        <dbReference type="EC" id="3.2.1.17"/>
    </reaction>
</comment>
<dbReference type="AlphaFoldDB" id="A0A4Q7EML4"/>
<keyword evidence="3" id="KW-0378">Hydrolase</keyword>
<dbReference type="GO" id="GO:0016998">
    <property type="term" value="P:cell wall macromolecule catabolic process"/>
    <property type="evidence" value="ECO:0007669"/>
    <property type="project" value="InterPro"/>
</dbReference>
<evidence type="ECO:0000313" key="4">
    <source>
        <dbReference type="EMBL" id="RZM84958.1"/>
    </source>
</evidence>
<keyword evidence="3" id="KW-0326">Glycosidase</keyword>
<dbReference type="EMBL" id="PPUZ01000004">
    <property type="protein sequence ID" value="RZM84958.1"/>
    <property type="molecule type" value="Genomic_DNA"/>
</dbReference>
<evidence type="ECO:0000256" key="2">
    <source>
        <dbReference type="ARBA" id="ARBA00022638"/>
    </source>
</evidence>
<protein>
    <recommendedName>
        <fullName evidence="3">Lysozyme</fullName>
        <ecNumber evidence="3">3.2.1.17</ecNumber>
    </recommendedName>
</protein>
<dbReference type="Proteomes" id="UP000292345">
    <property type="component" value="Unassembled WGS sequence"/>
</dbReference>
<sequence length="217" mass="25217">MLKRLLSKHRTSSPAVRHICHFEGVIDHLYLDTRGNPTIGVGFHVASQDAFTRMSLRDKRTNKPASRAQKQQEYTTLKRLPAGKTARWYEQHCTLHLPHSESMHLLEEQIRAFEQELGRLICPANGYTRAYHQLPEGARLAVLDLAYNLGTTNLSSRWPKLLTALKREDWQQAANECARKHVSKARNQATRQLFMQASNNDSLVTRLLRRLWRKLWR</sequence>